<evidence type="ECO:0000313" key="2">
    <source>
        <dbReference type="EMBL" id="ABD58015.1"/>
    </source>
</evidence>
<evidence type="ECO:0000313" key="3">
    <source>
        <dbReference type="Proteomes" id="UP000002543"/>
    </source>
</evidence>
<sequence length="39" mass="4114">MKLHRPETQKKAPPSLNHRGNAVGVSGGAFGFVGHIYPG</sequence>
<dbReference type="Proteomes" id="UP000002543">
    <property type="component" value="Segment"/>
</dbReference>
<accession>Q1A131</accession>
<proteinExistence type="predicted"/>
<dbReference type="KEGG" id="vg:4156145"/>
<name>Q1A131_9CAUD</name>
<organism evidence="2 3">
    <name type="scientific">Mycobacterium phage 244</name>
    <dbReference type="NCBI Taxonomy" id="2902792"/>
    <lineage>
        <taxon>Viruses</taxon>
        <taxon>Duplodnaviria</taxon>
        <taxon>Heunggongvirae</taxon>
        <taxon>Uroviricota</taxon>
        <taxon>Caudoviricetes</taxon>
        <taxon>Kostyavirus</taxon>
        <taxon>Kostyavirus kv244</taxon>
    </lineage>
</organism>
<reference evidence="2 3" key="1">
    <citation type="journal article" date="2006" name="PLoS Genet.">
        <title>Exploring the mycobacteriophage metaproteome: phage genomics as an educational platform.</title>
        <authorList>
            <person name="Hatfull G.F."/>
            <person name="Pedulla M.L."/>
            <person name="Jacobs-Sera D."/>
            <person name="Cichon P.M."/>
            <person name="Foley A."/>
            <person name="Ford M.E."/>
            <person name="Gonda R.M."/>
            <person name="Houtz J.M."/>
            <person name="Hryckowian A.J."/>
            <person name="Kelchner V.A."/>
            <person name="Namburi S."/>
            <person name="Pajcini K.V."/>
            <person name="Popovich M.G."/>
            <person name="Schleicher D.T."/>
            <person name="Simanek B.Z."/>
            <person name="Smith A.L."/>
            <person name="Zdanowicz G.M."/>
            <person name="Kumar V."/>
            <person name="Peebles C.L."/>
            <person name="Jacobs W.R.Jr."/>
            <person name="Lawrence J.G."/>
            <person name="Hendrix R.W."/>
        </authorList>
    </citation>
    <scope>NUCLEOTIDE SEQUENCE [LARGE SCALE GENOMIC DNA]</scope>
</reference>
<protein>
    <submittedName>
        <fullName evidence="2">Uncharacterized protein</fullName>
    </submittedName>
</protein>
<dbReference type="RefSeq" id="YP_654795.1">
    <property type="nucleotide sequence ID" value="NC_008194.1"/>
</dbReference>
<keyword evidence="3" id="KW-1185">Reference proteome</keyword>
<evidence type="ECO:0000256" key="1">
    <source>
        <dbReference type="SAM" id="MobiDB-lite"/>
    </source>
</evidence>
<dbReference type="EMBL" id="DQ398041">
    <property type="protein sequence ID" value="ABD58015.1"/>
    <property type="molecule type" value="Genomic_DNA"/>
</dbReference>
<feature type="region of interest" description="Disordered" evidence="1">
    <location>
        <begin position="1"/>
        <end position="23"/>
    </location>
</feature>
<gene>
    <name evidence="2" type="primary">40</name>
    <name evidence="2" type="ORF">PBI_244_40</name>
</gene>
<feature type="compositionally biased region" description="Basic and acidic residues" evidence="1">
    <location>
        <begin position="1"/>
        <end position="10"/>
    </location>
</feature>